<dbReference type="PANTHER" id="PTHR45686">
    <property type="entry name" value="ADP-RIBOSYLATION FACTOR GTPASE ACTIVATING PROTEIN 3, ISOFORM H-RELATED"/>
    <property type="match status" value="1"/>
</dbReference>
<name>A0A835ZEM7_9STRA</name>
<dbReference type="GO" id="GO:0005096">
    <property type="term" value="F:GTPase activator activity"/>
    <property type="evidence" value="ECO:0007669"/>
    <property type="project" value="UniProtKB-KW"/>
</dbReference>
<organism evidence="7 8">
    <name type="scientific">Tribonema minus</name>
    <dbReference type="NCBI Taxonomy" id="303371"/>
    <lineage>
        <taxon>Eukaryota</taxon>
        <taxon>Sar</taxon>
        <taxon>Stramenopiles</taxon>
        <taxon>Ochrophyta</taxon>
        <taxon>PX clade</taxon>
        <taxon>Xanthophyceae</taxon>
        <taxon>Tribonematales</taxon>
        <taxon>Tribonemataceae</taxon>
        <taxon>Tribonema</taxon>
    </lineage>
</organism>
<dbReference type="EMBL" id="JAFCMP010000008">
    <property type="protein sequence ID" value="KAG5192300.1"/>
    <property type="molecule type" value="Genomic_DNA"/>
</dbReference>
<dbReference type="SUPFAM" id="SSF57863">
    <property type="entry name" value="ArfGap/RecO-like zinc finger"/>
    <property type="match status" value="1"/>
</dbReference>
<dbReference type="InterPro" id="IPR038508">
    <property type="entry name" value="ArfGAP_dom_sf"/>
</dbReference>
<evidence type="ECO:0000259" key="6">
    <source>
        <dbReference type="PROSITE" id="PS50115"/>
    </source>
</evidence>
<protein>
    <recommendedName>
        <fullName evidence="6">Arf-GAP domain-containing protein</fullName>
    </recommendedName>
</protein>
<evidence type="ECO:0000313" key="7">
    <source>
        <dbReference type="EMBL" id="KAG5192300.1"/>
    </source>
</evidence>
<gene>
    <name evidence="7" type="ORF">JKP88DRAFT_153122</name>
</gene>
<sequence>LHCAGRHRSLGSHVSTIRSLTLDRWEERHIASLKLGGNAQLHSWLTRCKVQNSAIEVKYRTKAATLYREKL</sequence>
<dbReference type="InterPro" id="IPR037278">
    <property type="entry name" value="ARFGAP/RecO"/>
</dbReference>
<dbReference type="AlphaFoldDB" id="A0A835ZEM7"/>
<evidence type="ECO:0000256" key="3">
    <source>
        <dbReference type="ARBA" id="ARBA00022771"/>
    </source>
</evidence>
<keyword evidence="8" id="KW-1185">Reference proteome</keyword>
<dbReference type="OrthoDB" id="983479at2759"/>
<dbReference type="GO" id="GO:0008270">
    <property type="term" value="F:zinc ion binding"/>
    <property type="evidence" value="ECO:0007669"/>
    <property type="project" value="UniProtKB-KW"/>
</dbReference>
<keyword evidence="2" id="KW-0479">Metal-binding</keyword>
<keyword evidence="3 5" id="KW-0863">Zinc-finger</keyword>
<feature type="non-terminal residue" evidence="7">
    <location>
        <position position="1"/>
    </location>
</feature>
<dbReference type="PANTHER" id="PTHR45686:SF4">
    <property type="entry name" value="ADP-RIBOSYLATION FACTOR GTPASE ACTIVATING PROTEIN 3, ISOFORM H"/>
    <property type="match status" value="1"/>
</dbReference>
<reference evidence="7" key="1">
    <citation type="submission" date="2021-02" db="EMBL/GenBank/DDBJ databases">
        <title>First Annotated Genome of the Yellow-green Alga Tribonema minus.</title>
        <authorList>
            <person name="Mahan K.M."/>
        </authorList>
    </citation>
    <scope>NUCLEOTIDE SEQUENCE</scope>
    <source>
        <strain evidence="7">UTEX B ZZ1240</strain>
    </source>
</reference>
<dbReference type="GO" id="GO:0000139">
    <property type="term" value="C:Golgi membrane"/>
    <property type="evidence" value="ECO:0007669"/>
    <property type="project" value="GOC"/>
</dbReference>
<keyword evidence="1" id="KW-0343">GTPase activation</keyword>
<accession>A0A835ZEM7</accession>
<evidence type="ECO:0000256" key="2">
    <source>
        <dbReference type="ARBA" id="ARBA00022723"/>
    </source>
</evidence>
<evidence type="ECO:0000313" key="8">
    <source>
        <dbReference type="Proteomes" id="UP000664859"/>
    </source>
</evidence>
<feature type="domain" description="Arf-GAP" evidence="6">
    <location>
        <begin position="1"/>
        <end position="71"/>
    </location>
</feature>
<dbReference type="PROSITE" id="PS50115">
    <property type="entry name" value="ARFGAP"/>
    <property type="match status" value="1"/>
</dbReference>
<dbReference type="Pfam" id="PF01412">
    <property type="entry name" value="ArfGap"/>
    <property type="match status" value="1"/>
</dbReference>
<dbReference type="InterPro" id="IPR001164">
    <property type="entry name" value="ArfGAP_dom"/>
</dbReference>
<evidence type="ECO:0000256" key="1">
    <source>
        <dbReference type="ARBA" id="ARBA00022468"/>
    </source>
</evidence>
<dbReference type="Gene3D" id="1.10.220.150">
    <property type="entry name" value="Arf GTPase activating protein"/>
    <property type="match status" value="1"/>
</dbReference>
<dbReference type="GO" id="GO:0048205">
    <property type="term" value="P:COPI coating of Golgi vesicle"/>
    <property type="evidence" value="ECO:0007669"/>
    <property type="project" value="TreeGrafter"/>
</dbReference>
<keyword evidence="4" id="KW-0862">Zinc</keyword>
<comment type="caution">
    <text evidence="7">The sequence shown here is derived from an EMBL/GenBank/DDBJ whole genome shotgun (WGS) entry which is preliminary data.</text>
</comment>
<feature type="non-terminal residue" evidence="7">
    <location>
        <position position="71"/>
    </location>
</feature>
<evidence type="ECO:0000256" key="4">
    <source>
        <dbReference type="ARBA" id="ARBA00022833"/>
    </source>
</evidence>
<dbReference type="Proteomes" id="UP000664859">
    <property type="component" value="Unassembled WGS sequence"/>
</dbReference>
<proteinExistence type="predicted"/>
<evidence type="ECO:0000256" key="5">
    <source>
        <dbReference type="PROSITE-ProRule" id="PRU00288"/>
    </source>
</evidence>